<evidence type="ECO:0000313" key="3">
    <source>
        <dbReference type="Proteomes" id="UP000235464"/>
    </source>
</evidence>
<organism evidence="2 3">
    <name type="scientific">Streptomyces chartreusis NRRL 3882</name>
    <dbReference type="NCBI Taxonomy" id="1079985"/>
    <lineage>
        <taxon>Bacteria</taxon>
        <taxon>Bacillati</taxon>
        <taxon>Actinomycetota</taxon>
        <taxon>Actinomycetes</taxon>
        <taxon>Kitasatosporales</taxon>
        <taxon>Streptomycetaceae</taxon>
        <taxon>Streptomyces</taxon>
    </lineage>
</organism>
<accession>A0A2N9B426</accession>
<gene>
    <name evidence="2" type="ORF">SCNRRL3882_1565</name>
</gene>
<dbReference type="Pfam" id="PF26421">
    <property type="entry name" value="Avidin_like"/>
    <property type="match status" value="1"/>
</dbReference>
<proteinExistence type="predicted"/>
<sequence length="126" mass="13367">MIDYNGRTFRNTEAGPDGTAPVATYHQDGDLVWAEADGGDVRRCALAGTCDADGVITMGYTLVLNSGEIAVGRCVSTPERLDDGRIVLHEEWERYQPTPAKGTSAIEEIPSRAAATKPTESAPEGG</sequence>
<reference evidence="3" key="1">
    <citation type="submission" date="2017-11" db="EMBL/GenBank/DDBJ databases">
        <authorList>
            <person name="Wibberg D."/>
        </authorList>
    </citation>
    <scope>NUCLEOTIDE SEQUENCE [LARGE SCALE GENOMIC DNA]</scope>
</reference>
<evidence type="ECO:0000256" key="1">
    <source>
        <dbReference type="SAM" id="MobiDB-lite"/>
    </source>
</evidence>
<dbReference type="RefSeq" id="WP_010039066.1">
    <property type="nucleotide sequence ID" value="NZ_LT962942.1"/>
</dbReference>
<keyword evidence="3" id="KW-1185">Reference proteome</keyword>
<dbReference type="AlphaFoldDB" id="A0A2N9B426"/>
<dbReference type="Proteomes" id="UP000235464">
    <property type="component" value="Chromosome I"/>
</dbReference>
<evidence type="ECO:0000313" key="2">
    <source>
        <dbReference type="EMBL" id="SOR78097.1"/>
    </source>
</evidence>
<feature type="region of interest" description="Disordered" evidence="1">
    <location>
        <begin position="97"/>
        <end position="126"/>
    </location>
</feature>
<dbReference type="InterPro" id="IPR058595">
    <property type="entry name" value="Avidin-like"/>
</dbReference>
<dbReference type="EMBL" id="LT963352">
    <property type="protein sequence ID" value="SOR78097.1"/>
    <property type="molecule type" value="Genomic_DNA"/>
</dbReference>
<dbReference type="OrthoDB" id="5684515at2"/>
<name>A0A2N9B426_STRCX</name>
<protein>
    <submittedName>
        <fullName evidence="2">Uncharacterized protein</fullName>
    </submittedName>
</protein>